<dbReference type="GO" id="GO:0016787">
    <property type="term" value="F:hydrolase activity"/>
    <property type="evidence" value="ECO:0007669"/>
    <property type="project" value="UniProtKB-KW"/>
</dbReference>
<organism evidence="1 2">
    <name type="scientific">Paraburkholderia fynbosensis</name>
    <dbReference type="NCBI Taxonomy" id="1200993"/>
    <lineage>
        <taxon>Bacteria</taxon>
        <taxon>Pseudomonadati</taxon>
        <taxon>Pseudomonadota</taxon>
        <taxon>Betaproteobacteria</taxon>
        <taxon>Burkholderiales</taxon>
        <taxon>Burkholderiaceae</taxon>
        <taxon>Paraburkholderia</taxon>
    </lineage>
</organism>
<dbReference type="InterPro" id="IPR052896">
    <property type="entry name" value="GGT-like_enzyme"/>
</dbReference>
<keyword evidence="1" id="KW-0012">Acyltransferase</keyword>
<name>A0A6J5H332_9BURK</name>
<gene>
    <name evidence="1" type="primary">ywrD_3</name>
    <name evidence="1" type="ORF">LMG27177_06865</name>
</gene>
<evidence type="ECO:0000313" key="2">
    <source>
        <dbReference type="Proteomes" id="UP000494252"/>
    </source>
</evidence>
<dbReference type="Gene3D" id="3.60.20.40">
    <property type="match status" value="1"/>
</dbReference>
<accession>A0A6J5H332</accession>
<keyword evidence="2" id="KW-1185">Reference proteome</keyword>
<dbReference type="AlphaFoldDB" id="A0A6J5H332"/>
<dbReference type="Pfam" id="PF01019">
    <property type="entry name" value="G_glu_transpept"/>
    <property type="match status" value="1"/>
</dbReference>
<dbReference type="SUPFAM" id="SSF56235">
    <property type="entry name" value="N-terminal nucleophile aminohydrolases (Ntn hydrolases)"/>
    <property type="match status" value="1"/>
</dbReference>
<dbReference type="PANTHER" id="PTHR43881">
    <property type="entry name" value="GAMMA-GLUTAMYLTRANSPEPTIDASE (AFU_ORTHOLOGUE AFUA_4G13580)"/>
    <property type="match status" value="1"/>
</dbReference>
<sequence>MILPLLLRHPNEVAPRKRPFHTIIPGFVTHNGQPLMSFGLMGGSMQAHGHMQMVTRIVDQGLNPQAASDAPRFRVLDDNHGVAVEWNMPQSTIEGLASRGHPVSVSPRFDVEFGCAQAA</sequence>
<reference evidence="1 2" key="1">
    <citation type="submission" date="2020-04" db="EMBL/GenBank/DDBJ databases">
        <authorList>
            <person name="De Canck E."/>
        </authorList>
    </citation>
    <scope>NUCLEOTIDE SEQUENCE [LARGE SCALE GENOMIC DNA]</scope>
    <source>
        <strain evidence="1 2">LMG 27177</strain>
    </source>
</reference>
<keyword evidence="1" id="KW-0378">Hydrolase</keyword>
<dbReference type="EMBL" id="CADIKI010000030">
    <property type="protein sequence ID" value="CAB3809666.1"/>
    <property type="molecule type" value="Genomic_DNA"/>
</dbReference>
<protein>
    <submittedName>
        <fullName evidence="1">Glutathione hydrolase-like YwrD proenzyme</fullName>
        <ecNumber evidence="1">2.3.2.2</ecNumber>
    </submittedName>
</protein>
<dbReference type="GO" id="GO:0103068">
    <property type="term" value="F:leukotriene C4 gamma-glutamyl transferase activity"/>
    <property type="evidence" value="ECO:0007669"/>
    <property type="project" value="UniProtKB-EC"/>
</dbReference>
<dbReference type="InterPro" id="IPR029055">
    <property type="entry name" value="Ntn_hydrolases_N"/>
</dbReference>
<keyword evidence="1" id="KW-0808">Transferase</keyword>
<evidence type="ECO:0000313" key="1">
    <source>
        <dbReference type="EMBL" id="CAB3809666.1"/>
    </source>
</evidence>
<dbReference type="InterPro" id="IPR043137">
    <property type="entry name" value="GGT_ssub_C"/>
</dbReference>
<dbReference type="EC" id="2.3.2.2" evidence="1"/>
<dbReference type="PANTHER" id="PTHR43881:SF1">
    <property type="entry name" value="GAMMA-GLUTAMYLTRANSPEPTIDASE (AFU_ORTHOLOGUE AFUA_4G13580)"/>
    <property type="match status" value="1"/>
</dbReference>
<dbReference type="Proteomes" id="UP000494252">
    <property type="component" value="Unassembled WGS sequence"/>
</dbReference>
<proteinExistence type="predicted"/>